<evidence type="ECO:0008006" key="3">
    <source>
        <dbReference type="Google" id="ProtNLM"/>
    </source>
</evidence>
<comment type="caution">
    <text evidence="1">The sequence shown here is derived from an EMBL/GenBank/DDBJ whole genome shotgun (WGS) entry which is preliminary data.</text>
</comment>
<protein>
    <recommendedName>
        <fullName evidence="3">Carboxypeptidase regulatory-like domain-containing protein</fullName>
    </recommendedName>
</protein>
<dbReference type="EMBL" id="JAXBLV010000110">
    <property type="protein sequence ID" value="MDY3559474.1"/>
    <property type="molecule type" value="Genomic_DNA"/>
</dbReference>
<evidence type="ECO:0000313" key="2">
    <source>
        <dbReference type="Proteomes" id="UP001272242"/>
    </source>
</evidence>
<evidence type="ECO:0000313" key="1">
    <source>
        <dbReference type="EMBL" id="MDY3559474.1"/>
    </source>
</evidence>
<organism evidence="1 2">
    <name type="scientific">Gemmata algarum</name>
    <dbReference type="NCBI Taxonomy" id="2975278"/>
    <lineage>
        <taxon>Bacteria</taxon>
        <taxon>Pseudomonadati</taxon>
        <taxon>Planctomycetota</taxon>
        <taxon>Planctomycetia</taxon>
        <taxon>Gemmatales</taxon>
        <taxon>Gemmataceae</taxon>
        <taxon>Gemmata</taxon>
    </lineage>
</organism>
<dbReference type="RefSeq" id="WP_320686227.1">
    <property type="nucleotide sequence ID" value="NZ_JAXBLV010000110.1"/>
</dbReference>
<sequence>MTRARPTPFRSRLTLEALEWRDQPSGLEWEPLTNLGTQPVFVALADAPANKAPEIVDFDAAEIGNGHFLITGRVVDETPGGRTVTFGGAVAQLAGKTVVTDEDGNFAITVRIKTDGTEGGTVSAVTTDGELMSKEVLTHLSATPTP</sequence>
<dbReference type="Proteomes" id="UP001272242">
    <property type="component" value="Unassembled WGS sequence"/>
</dbReference>
<reference evidence="2" key="1">
    <citation type="journal article" date="2023" name="Mar. Drugs">
        <title>Gemmata algarum, a Novel Planctomycete Isolated from an Algal Mat, Displays Antimicrobial Activity.</title>
        <authorList>
            <person name="Kumar G."/>
            <person name="Kallscheuer N."/>
            <person name="Kashif M."/>
            <person name="Ahamad S."/>
            <person name="Jagadeeshwari U."/>
            <person name="Pannikurungottu S."/>
            <person name="Haufschild T."/>
            <person name="Kabuu M."/>
            <person name="Sasikala C."/>
            <person name="Jogler C."/>
            <person name="Ramana C."/>
        </authorList>
    </citation>
    <scope>NUCLEOTIDE SEQUENCE [LARGE SCALE GENOMIC DNA]</scope>
    <source>
        <strain evidence="2">JC673</strain>
    </source>
</reference>
<gene>
    <name evidence="1" type="ORF">R5W23_000467</name>
</gene>
<name>A0ABU5EWZ9_9BACT</name>
<proteinExistence type="predicted"/>
<keyword evidence="2" id="KW-1185">Reference proteome</keyword>
<accession>A0ABU5EWZ9</accession>